<dbReference type="EMBL" id="PFPO01000043">
    <property type="protein sequence ID" value="PIZ99188.1"/>
    <property type="molecule type" value="Genomic_DNA"/>
</dbReference>
<name>A0A2M7VFB1_9BACT</name>
<gene>
    <name evidence="1" type="ORF">COX77_02275</name>
</gene>
<dbReference type="AlphaFoldDB" id="A0A2M7VFB1"/>
<evidence type="ECO:0000313" key="1">
    <source>
        <dbReference type="EMBL" id="PIZ99188.1"/>
    </source>
</evidence>
<proteinExistence type="predicted"/>
<dbReference type="Proteomes" id="UP000230405">
    <property type="component" value="Unassembled WGS sequence"/>
</dbReference>
<sequence length="522" mass="60551">MSDLQKLLAQPQVGAFIKGEKQINSLFSTWMNFSDPVKVKIFLDHVRADEEMPLIVSEIKKFQQPLFQGDQQIDDLSKVTSMLPNLKKFVAIIYTKLTVGFGDHWDEDIFQNRIHPRDHALIRAFSLDGELYNWDEEIALLHPFIKSTWAGPADWPWVAETVWIESLNHWLLIVDKYLQTREVVMTDANNFKDSLMQRLEQDKLVAVISKKFALNKDQLLVMCGVQNDADLLSLIPMIQQELPELFTDEKLRATVVDGVLVWLKDWGGAHDTRGWDIRVSRYYVHALYQGKHLVKKLPYYYEYQDYPGGQTYWYKEYKLQSIVRIALDQENIHVIATNDLKEDLDITLADSRIIGSTVRNQLAVEKSIKDLESWWPSHANKNFIPINGPQKGNGLATYPYTIVSQELQGMYFIAAVKVIDMEHYVDYDTPNGQQAIGCQYVVSIFRFNPETGQRTEIYSRTSDRNEHFRTHLDIVIARQSAGDKLLFGVQPEIYQSDKKIGVQFKLRTGQDQWTNIKFETYL</sequence>
<organism evidence="1 2">
    <name type="scientific">Candidatus Komeilibacteria bacterium CG_4_10_14_0_2_um_filter_37_10</name>
    <dbReference type="NCBI Taxonomy" id="1974470"/>
    <lineage>
        <taxon>Bacteria</taxon>
        <taxon>Candidatus Komeiliibacteriota</taxon>
    </lineage>
</organism>
<accession>A0A2M7VFB1</accession>
<reference evidence="2" key="1">
    <citation type="submission" date="2017-09" db="EMBL/GenBank/DDBJ databases">
        <title>Depth-based differentiation of microbial function through sediment-hosted aquifers and enrichment of novel symbionts in the deep terrestrial subsurface.</title>
        <authorList>
            <person name="Probst A.J."/>
            <person name="Ladd B."/>
            <person name="Jarett J.K."/>
            <person name="Geller-Mcgrath D.E."/>
            <person name="Sieber C.M.K."/>
            <person name="Emerson J.B."/>
            <person name="Anantharaman K."/>
            <person name="Thomas B.C."/>
            <person name="Malmstrom R."/>
            <person name="Stieglmeier M."/>
            <person name="Klingl A."/>
            <person name="Woyke T."/>
            <person name="Ryan C.M."/>
            <person name="Banfield J.F."/>
        </authorList>
    </citation>
    <scope>NUCLEOTIDE SEQUENCE [LARGE SCALE GENOMIC DNA]</scope>
</reference>
<evidence type="ECO:0000313" key="2">
    <source>
        <dbReference type="Proteomes" id="UP000230405"/>
    </source>
</evidence>
<comment type="caution">
    <text evidence="1">The sequence shown here is derived from an EMBL/GenBank/DDBJ whole genome shotgun (WGS) entry which is preliminary data.</text>
</comment>
<protein>
    <submittedName>
        <fullName evidence="1">Uncharacterized protein</fullName>
    </submittedName>
</protein>